<dbReference type="EMBL" id="JAUIZM010000010">
    <property type="protein sequence ID" value="KAK1360048.1"/>
    <property type="molecule type" value="Genomic_DNA"/>
</dbReference>
<feature type="region of interest" description="Disordered" evidence="1">
    <location>
        <begin position="89"/>
        <end position="108"/>
    </location>
</feature>
<organism evidence="2 3">
    <name type="scientific">Heracleum sosnowskyi</name>
    <dbReference type="NCBI Taxonomy" id="360622"/>
    <lineage>
        <taxon>Eukaryota</taxon>
        <taxon>Viridiplantae</taxon>
        <taxon>Streptophyta</taxon>
        <taxon>Embryophyta</taxon>
        <taxon>Tracheophyta</taxon>
        <taxon>Spermatophyta</taxon>
        <taxon>Magnoliopsida</taxon>
        <taxon>eudicotyledons</taxon>
        <taxon>Gunneridae</taxon>
        <taxon>Pentapetalae</taxon>
        <taxon>asterids</taxon>
        <taxon>campanulids</taxon>
        <taxon>Apiales</taxon>
        <taxon>Apiaceae</taxon>
        <taxon>Apioideae</taxon>
        <taxon>apioid superclade</taxon>
        <taxon>Tordylieae</taxon>
        <taxon>Tordyliinae</taxon>
        <taxon>Heracleum</taxon>
    </lineage>
</organism>
<keyword evidence="3" id="KW-1185">Reference proteome</keyword>
<evidence type="ECO:0000313" key="2">
    <source>
        <dbReference type="EMBL" id="KAK1360048.1"/>
    </source>
</evidence>
<comment type="caution">
    <text evidence="2">The sequence shown here is derived from an EMBL/GenBank/DDBJ whole genome shotgun (WGS) entry which is preliminary data.</text>
</comment>
<proteinExistence type="predicted"/>
<name>A0AAD8M5E5_9APIA</name>
<sequence>MSRRTKWTYMGLYRDCWVLAYVEKHIKINIESSNIVVCKFGRQRKFEKSSCIHQGRKETAVYCFAKCKGIFRFCFEGKTLIPGIIRNFSRPSSSSANARTSPKGSLYF</sequence>
<reference evidence="2" key="2">
    <citation type="submission" date="2023-05" db="EMBL/GenBank/DDBJ databases">
        <authorList>
            <person name="Schelkunov M.I."/>
        </authorList>
    </citation>
    <scope>NUCLEOTIDE SEQUENCE</scope>
    <source>
        <strain evidence="2">Hsosn_3</strain>
        <tissue evidence="2">Leaf</tissue>
    </source>
</reference>
<gene>
    <name evidence="2" type="ORF">POM88_044522</name>
</gene>
<evidence type="ECO:0000313" key="3">
    <source>
        <dbReference type="Proteomes" id="UP001237642"/>
    </source>
</evidence>
<accession>A0AAD8M5E5</accession>
<evidence type="ECO:0000256" key="1">
    <source>
        <dbReference type="SAM" id="MobiDB-lite"/>
    </source>
</evidence>
<protein>
    <submittedName>
        <fullName evidence="2">Uncharacterized protein</fullName>
    </submittedName>
</protein>
<reference evidence="2" key="1">
    <citation type="submission" date="2023-02" db="EMBL/GenBank/DDBJ databases">
        <title>Genome of toxic invasive species Heracleum sosnowskyi carries increased number of genes despite the absence of recent whole-genome duplications.</title>
        <authorList>
            <person name="Schelkunov M."/>
            <person name="Shtratnikova V."/>
            <person name="Makarenko M."/>
            <person name="Klepikova A."/>
            <person name="Omelchenko D."/>
            <person name="Novikova G."/>
            <person name="Obukhova E."/>
            <person name="Bogdanov V."/>
            <person name="Penin A."/>
            <person name="Logacheva M."/>
        </authorList>
    </citation>
    <scope>NUCLEOTIDE SEQUENCE</scope>
    <source>
        <strain evidence="2">Hsosn_3</strain>
        <tissue evidence="2">Leaf</tissue>
    </source>
</reference>
<dbReference type="Proteomes" id="UP001237642">
    <property type="component" value="Unassembled WGS sequence"/>
</dbReference>
<dbReference type="AlphaFoldDB" id="A0AAD8M5E5"/>